<dbReference type="HAMAP" id="MF_00338">
    <property type="entry name" value="UPF0145"/>
    <property type="match status" value="1"/>
</dbReference>
<dbReference type="AlphaFoldDB" id="A0A383B8B5"/>
<dbReference type="PANTHER" id="PTHR34068:SF1">
    <property type="entry name" value="UPF0145 PROTEIN YBJQ"/>
    <property type="match status" value="1"/>
</dbReference>
<dbReference type="EMBL" id="UINC01197930">
    <property type="protein sequence ID" value="SVE15665.1"/>
    <property type="molecule type" value="Genomic_DNA"/>
</dbReference>
<reference evidence="1" key="1">
    <citation type="submission" date="2018-05" db="EMBL/GenBank/DDBJ databases">
        <authorList>
            <person name="Lanie J.A."/>
            <person name="Ng W.-L."/>
            <person name="Kazmierczak K.M."/>
            <person name="Andrzejewski T.M."/>
            <person name="Davidsen T.M."/>
            <person name="Wayne K.J."/>
            <person name="Tettelin H."/>
            <person name="Glass J.I."/>
            <person name="Rusch D."/>
            <person name="Podicherti R."/>
            <person name="Tsui H.-C.T."/>
            <person name="Winkler M.E."/>
        </authorList>
    </citation>
    <scope>NUCLEOTIDE SEQUENCE</scope>
</reference>
<dbReference type="Pfam" id="PF01906">
    <property type="entry name" value="YbjQ_1"/>
    <property type="match status" value="1"/>
</dbReference>
<protein>
    <submittedName>
        <fullName evidence="1">Uncharacterized protein</fullName>
    </submittedName>
</protein>
<proteinExistence type="inferred from homology"/>
<accession>A0A383B8B5</accession>
<sequence length="110" mass="11844">MEDINMLNTTTNNIDGKEIKEYLGVVTGEAISGVNFIKDLMASLRDFTGGRSGAYEEELSKARNIAFDEMNQKAMEMGANGVVGIDIDYGTMGDTGSMLMVSVNGTAVKY</sequence>
<dbReference type="PANTHER" id="PTHR34068">
    <property type="entry name" value="UPF0145 PROTEIN YBJQ"/>
    <property type="match status" value="1"/>
</dbReference>
<evidence type="ECO:0000313" key="1">
    <source>
        <dbReference type="EMBL" id="SVE15665.1"/>
    </source>
</evidence>
<dbReference type="SUPFAM" id="SSF117782">
    <property type="entry name" value="YbjQ-like"/>
    <property type="match status" value="1"/>
</dbReference>
<organism evidence="1">
    <name type="scientific">marine metagenome</name>
    <dbReference type="NCBI Taxonomy" id="408172"/>
    <lineage>
        <taxon>unclassified sequences</taxon>
        <taxon>metagenomes</taxon>
        <taxon>ecological metagenomes</taxon>
    </lineage>
</organism>
<dbReference type="InterPro" id="IPR002765">
    <property type="entry name" value="UPF0145_YbjQ-like"/>
</dbReference>
<dbReference type="Gene3D" id="3.30.110.70">
    <property type="entry name" value="Hypothetical protein apc22750. Chain B"/>
    <property type="match status" value="1"/>
</dbReference>
<dbReference type="InterPro" id="IPR035439">
    <property type="entry name" value="UPF0145_dom_sf"/>
</dbReference>
<gene>
    <name evidence="1" type="ORF">METZ01_LOCUS468519</name>
</gene>
<name>A0A383B8B5_9ZZZZ</name>